<evidence type="ECO:0000313" key="3">
    <source>
        <dbReference type="Proteomes" id="UP000054498"/>
    </source>
</evidence>
<gene>
    <name evidence="2" type="ORF">MNEG_2615</name>
</gene>
<keyword evidence="3" id="KW-1185">Reference proteome</keyword>
<dbReference type="InterPro" id="IPR016024">
    <property type="entry name" value="ARM-type_fold"/>
</dbReference>
<dbReference type="KEGG" id="mng:MNEG_2615"/>
<dbReference type="RefSeq" id="XP_013904358.1">
    <property type="nucleotide sequence ID" value="XM_014048904.1"/>
</dbReference>
<organism evidence="2 3">
    <name type="scientific">Monoraphidium neglectum</name>
    <dbReference type="NCBI Taxonomy" id="145388"/>
    <lineage>
        <taxon>Eukaryota</taxon>
        <taxon>Viridiplantae</taxon>
        <taxon>Chlorophyta</taxon>
        <taxon>core chlorophytes</taxon>
        <taxon>Chlorophyceae</taxon>
        <taxon>CS clade</taxon>
        <taxon>Sphaeropleales</taxon>
        <taxon>Selenastraceae</taxon>
        <taxon>Monoraphidium</taxon>
    </lineage>
</organism>
<proteinExistence type="predicted"/>
<evidence type="ECO:0000313" key="2">
    <source>
        <dbReference type="EMBL" id="KIZ05339.1"/>
    </source>
</evidence>
<dbReference type="GeneID" id="25735493"/>
<sequence length="447" mass="47127">MAARHLCSLDGLRGKLALLEAQAGLLSDEWEATTSDNGCSSPLIKAVHSAPPPPRPRSPSLAAAGVISDLKAHLEAVLDADRAGDDLISSITQQHCIACAVRVIQDAEDGSLEDCSAAAASALCLMAARDPVVQDSVRYLGGVDLLVELLTSPKSGVAEVARYCLASLKHNNPRNEADILQAVRMSPALSRDFGRLRDALELLQRGREPQGRGYFRAAVEAEERARLRRAAEAEEEEEASASAAAATAAAAVATAAAATAAEAACVIAAGDGGCHALGLPGRSAKSPLGKHLVQFTSDELCALLSELGWEPSDLRGLRRAGTTGGELLLRLAAAAASDPACSELAARLRVPPHKARRGLRRLRDAVALFDAAGTRAAQPRLSEIEVRLWLAGSGCSASEVERVVKLIWGLVVGNKDAAFITCWEWVVGWQWVTHALEVYGVDWRSAL</sequence>
<evidence type="ECO:0000256" key="1">
    <source>
        <dbReference type="SAM" id="Coils"/>
    </source>
</evidence>
<keyword evidence="1" id="KW-0175">Coiled coil</keyword>
<dbReference type="EMBL" id="KK100520">
    <property type="protein sequence ID" value="KIZ05339.1"/>
    <property type="molecule type" value="Genomic_DNA"/>
</dbReference>
<dbReference type="OrthoDB" id="535462at2759"/>
<accession>A0A0D2LFA2</accession>
<dbReference type="InterPro" id="IPR011989">
    <property type="entry name" value="ARM-like"/>
</dbReference>
<dbReference type="AlphaFoldDB" id="A0A0D2LFA2"/>
<protein>
    <submittedName>
        <fullName evidence="2">Uncharacterized protein</fullName>
    </submittedName>
</protein>
<dbReference type="SUPFAM" id="SSF48371">
    <property type="entry name" value="ARM repeat"/>
    <property type="match status" value="1"/>
</dbReference>
<dbReference type="Proteomes" id="UP000054498">
    <property type="component" value="Unassembled WGS sequence"/>
</dbReference>
<feature type="coiled-coil region" evidence="1">
    <location>
        <begin position="217"/>
        <end position="244"/>
    </location>
</feature>
<name>A0A0D2LFA2_9CHLO</name>
<dbReference type="Gene3D" id="1.25.10.10">
    <property type="entry name" value="Leucine-rich Repeat Variant"/>
    <property type="match status" value="1"/>
</dbReference>
<reference evidence="2 3" key="1">
    <citation type="journal article" date="2013" name="BMC Genomics">
        <title>Reconstruction of the lipid metabolism for the microalga Monoraphidium neglectum from its genome sequence reveals characteristics suitable for biofuel production.</title>
        <authorList>
            <person name="Bogen C."/>
            <person name="Al-Dilaimi A."/>
            <person name="Albersmeier A."/>
            <person name="Wichmann J."/>
            <person name="Grundmann M."/>
            <person name="Rupp O."/>
            <person name="Lauersen K.J."/>
            <person name="Blifernez-Klassen O."/>
            <person name="Kalinowski J."/>
            <person name="Goesmann A."/>
            <person name="Mussgnug J.H."/>
            <person name="Kruse O."/>
        </authorList>
    </citation>
    <scope>NUCLEOTIDE SEQUENCE [LARGE SCALE GENOMIC DNA]</scope>
    <source>
        <strain evidence="2 3">SAG 48.87</strain>
    </source>
</reference>